<dbReference type="AlphaFoldDB" id="A0A9D2DRF1"/>
<evidence type="ECO:0000313" key="4">
    <source>
        <dbReference type="EMBL" id="HIZ21822.1"/>
    </source>
</evidence>
<dbReference type="Proteomes" id="UP000824041">
    <property type="component" value="Unassembled WGS sequence"/>
</dbReference>
<feature type="chain" id="PRO_5038350739" evidence="2">
    <location>
        <begin position="22"/>
        <end position="154"/>
    </location>
</feature>
<dbReference type="SMART" id="SM00287">
    <property type="entry name" value="SH3b"/>
    <property type="match status" value="1"/>
</dbReference>
<protein>
    <submittedName>
        <fullName evidence="4">SH3 domain-containing protein</fullName>
    </submittedName>
</protein>
<dbReference type="InterPro" id="IPR003646">
    <property type="entry name" value="SH3-like_bac-type"/>
</dbReference>
<dbReference type="Gene3D" id="2.30.30.40">
    <property type="entry name" value="SH3 Domains"/>
    <property type="match status" value="1"/>
</dbReference>
<name>A0A9D2DRF1_9FIRM</name>
<dbReference type="EMBL" id="DXBU01000044">
    <property type="protein sequence ID" value="HIZ21822.1"/>
    <property type="molecule type" value="Genomic_DNA"/>
</dbReference>
<reference evidence="4" key="1">
    <citation type="journal article" date="2021" name="PeerJ">
        <title>Extensive microbial diversity within the chicken gut microbiome revealed by metagenomics and culture.</title>
        <authorList>
            <person name="Gilroy R."/>
            <person name="Ravi A."/>
            <person name="Getino M."/>
            <person name="Pursley I."/>
            <person name="Horton D.L."/>
            <person name="Alikhan N.F."/>
            <person name="Baker D."/>
            <person name="Gharbi K."/>
            <person name="Hall N."/>
            <person name="Watson M."/>
            <person name="Adriaenssens E.M."/>
            <person name="Foster-Nyarko E."/>
            <person name="Jarju S."/>
            <person name="Secka A."/>
            <person name="Antonio M."/>
            <person name="Oren A."/>
            <person name="Chaudhuri R.R."/>
            <person name="La Ragione R."/>
            <person name="Hildebrand F."/>
            <person name="Pallen M.J."/>
        </authorList>
    </citation>
    <scope>NUCLEOTIDE SEQUENCE</scope>
    <source>
        <strain evidence="4">14324</strain>
    </source>
</reference>
<feature type="signal peptide" evidence="2">
    <location>
        <begin position="1"/>
        <end position="21"/>
    </location>
</feature>
<feature type="region of interest" description="Disordered" evidence="1">
    <location>
        <begin position="36"/>
        <end position="57"/>
    </location>
</feature>
<gene>
    <name evidence="4" type="ORF">IAA21_03365</name>
</gene>
<sequence>MKKCRLLILLMGLALFVPGCGFDDSEDSTVVVIEATPTPEPTPTPAVTPTPAATPTPAPVIEQTASGVNIEKREGTYVAAAPLNLRADCSAEAELVGSVPEGTELTSTGVSDTGWIEVVYNGHTCYVSGDYVTQTQTSGDTQAAGTADGAAVQQ</sequence>
<evidence type="ECO:0000256" key="2">
    <source>
        <dbReference type="SAM" id="SignalP"/>
    </source>
</evidence>
<evidence type="ECO:0000259" key="3">
    <source>
        <dbReference type="PROSITE" id="PS51781"/>
    </source>
</evidence>
<evidence type="ECO:0000313" key="5">
    <source>
        <dbReference type="Proteomes" id="UP000824041"/>
    </source>
</evidence>
<comment type="caution">
    <text evidence="4">The sequence shown here is derived from an EMBL/GenBank/DDBJ whole genome shotgun (WGS) entry which is preliminary data.</text>
</comment>
<evidence type="ECO:0000256" key="1">
    <source>
        <dbReference type="SAM" id="MobiDB-lite"/>
    </source>
</evidence>
<proteinExistence type="predicted"/>
<feature type="compositionally biased region" description="Pro residues" evidence="1">
    <location>
        <begin position="38"/>
        <end position="57"/>
    </location>
</feature>
<reference evidence="4" key="2">
    <citation type="submission" date="2021-04" db="EMBL/GenBank/DDBJ databases">
        <authorList>
            <person name="Gilroy R."/>
        </authorList>
    </citation>
    <scope>NUCLEOTIDE SEQUENCE</scope>
    <source>
        <strain evidence="4">14324</strain>
    </source>
</reference>
<dbReference type="Pfam" id="PF08239">
    <property type="entry name" value="SH3_3"/>
    <property type="match status" value="1"/>
</dbReference>
<feature type="domain" description="SH3b" evidence="3">
    <location>
        <begin position="72"/>
        <end position="136"/>
    </location>
</feature>
<keyword evidence="2" id="KW-0732">Signal</keyword>
<accession>A0A9D2DRF1</accession>
<organism evidence="4 5">
    <name type="scientific">Candidatus Blautia faecigallinarum</name>
    <dbReference type="NCBI Taxonomy" id="2838488"/>
    <lineage>
        <taxon>Bacteria</taxon>
        <taxon>Bacillati</taxon>
        <taxon>Bacillota</taxon>
        <taxon>Clostridia</taxon>
        <taxon>Lachnospirales</taxon>
        <taxon>Lachnospiraceae</taxon>
        <taxon>Blautia</taxon>
    </lineage>
</organism>
<dbReference type="PROSITE" id="PS51781">
    <property type="entry name" value="SH3B"/>
    <property type="match status" value="1"/>
</dbReference>